<feature type="transmembrane region" description="Helical" evidence="2">
    <location>
        <begin position="201"/>
        <end position="227"/>
    </location>
</feature>
<name>A0A1P8WGU5_9PLAN</name>
<reference evidence="3 4" key="1">
    <citation type="journal article" date="2016" name="Front. Microbiol.">
        <title>Fuerstia marisgermanicae gen. nov., sp. nov., an Unusual Member of the Phylum Planctomycetes from the German Wadden Sea.</title>
        <authorList>
            <person name="Kohn T."/>
            <person name="Heuer A."/>
            <person name="Jogler M."/>
            <person name="Vollmers J."/>
            <person name="Boedeker C."/>
            <person name="Bunk B."/>
            <person name="Rast P."/>
            <person name="Borchert D."/>
            <person name="Glockner I."/>
            <person name="Freese H.M."/>
            <person name="Klenk H.P."/>
            <person name="Overmann J."/>
            <person name="Kaster A.K."/>
            <person name="Rohde M."/>
            <person name="Wiegand S."/>
            <person name="Jogler C."/>
        </authorList>
    </citation>
    <scope>NUCLEOTIDE SEQUENCE [LARGE SCALE GENOMIC DNA]</scope>
    <source>
        <strain evidence="3 4">NH11</strain>
    </source>
</reference>
<evidence type="ECO:0000313" key="3">
    <source>
        <dbReference type="EMBL" id="APZ93260.1"/>
    </source>
</evidence>
<evidence type="ECO:0000313" key="4">
    <source>
        <dbReference type="Proteomes" id="UP000187735"/>
    </source>
</evidence>
<organism evidence="3 4">
    <name type="scientific">Fuerstiella marisgermanici</name>
    <dbReference type="NCBI Taxonomy" id="1891926"/>
    <lineage>
        <taxon>Bacteria</taxon>
        <taxon>Pseudomonadati</taxon>
        <taxon>Planctomycetota</taxon>
        <taxon>Planctomycetia</taxon>
        <taxon>Planctomycetales</taxon>
        <taxon>Planctomycetaceae</taxon>
        <taxon>Fuerstiella</taxon>
    </lineage>
</organism>
<accession>A0A1P8WGU5</accession>
<feature type="compositionally biased region" description="Pro residues" evidence="1">
    <location>
        <begin position="649"/>
        <end position="658"/>
    </location>
</feature>
<evidence type="ECO:0000256" key="2">
    <source>
        <dbReference type="SAM" id="Phobius"/>
    </source>
</evidence>
<dbReference type="RefSeq" id="WP_077024746.1">
    <property type="nucleotide sequence ID" value="NZ_CP017641.1"/>
</dbReference>
<gene>
    <name evidence="3" type="ORF">Fuma_02877</name>
</gene>
<dbReference type="STRING" id="1891926.Fuma_02877"/>
<sequence>MLTIKAGDDVSFWTAARFDRPSVHCTFTVLVVSGDRRPGLTGFFVRESGESQLDPGESHQLLDIDGHRWTAQLLLLEDDTWSVVAQEDITERSLPRQVDNTTASQTSPEDDGFLLTAEQRQYFSDLEERLAEADSAADEMAIHMVTEQYLSQYTSELELWLAHVRAGVTIHKDAVQNAVDTVQTKRIDFQGAPREANWNGIFMAIGVVIFIEIAAVRVGMSLGALLVKGLRKVRPGAFRDGISEARKAIMSDRSKLQSALPSVRLNPGMPANTGSVLWNASRFALSPAGRKLSPEQLHKRMTDIYGKAFGSSVKGYNAGQAVIREAANNPKQVTRSLDNAAIREWLTDKEWMDIIKTGDVGKVGMKLAKETIDFGKKQSRFPESNPLLRPVDVIFKTMIQSQFDQELFRAEQHLENVRWLHSQVWTQSPETAMENLKLAASIHSEELQLNVEQAGWDQLFESESYDSLKRRVTDEYELSLWALMYADKVHKYQVYDKTIPSMTYERIKCWREVDYETFAKTPAAQRREWYHQNDEQFQLMLTYLRHRFFPDSPPESIAKQLNDLNRHIHEKMNAVFSAPMPNGDRENGPADRGPAPTDSQSLPSGEIPQQTGPPANHPAQSESSTNSKAGQDQMGSPAGQLLWIDIPAGQPPADEPVG</sequence>
<dbReference type="KEGG" id="fmr:Fuma_02877"/>
<dbReference type="AlphaFoldDB" id="A0A1P8WGU5"/>
<keyword evidence="2" id="KW-1133">Transmembrane helix</keyword>
<dbReference type="EMBL" id="CP017641">
    <property type="protein sequence ID" value="APZ93260.1"/>
    <property type="molecule type" value="Genomic_DNA"/>
</dbReference>
<keyword evidence="2" id="KW-0812">Transmembrane</keyword>
<protein>
    <submittedName>
        <fullName evidence="3">Uncharacterized protein</fullName>
    </submittedName>
</protein>
<feature type="compositionally biased region" description="Polar residues" evidence="1">
    <location>
        <begin position="597"/>
        <end position="634"/>
    </location>
</feature>
<dbReference type="Proteomes" id="UP000187735">
    <property type="component" value="Chromosome"/>
</dbReference>
<keyword evidence="2" id="KW-0472">Membrane</keyword>
<feature type="region of interest" description="Disordered" evidence="1">
    <location>
        <begin position="576"/>
        <end position="658"/>
    </location>
</feature>
<evidence type="ECO:0000256" key="1">
    <source>
        <dbReference type="SAM" id="MobiDB-lite"/>
    </source>
</evidence>
<proteinExistence type="predicted"/>
<keyword evidence="4" id="KW-1185">Reference proteome</keyword>